<proteinExistence type="inferred from homology"/>
<evidence type="ECO:0000256" key="7">
    <source>
        <dbReference type="ARBA" id="ARBA00022989"/>
    </source>
</evidence>
<evidence type="ECO:0000256" key="1">
    <source>
        <dbReference type="ARBA" id="ARBA00004651"/>
    </source>
</evidence>
<reference evidence="11" key="1">
    <citation type="submission" date="2016-04" db="EMBL/GenBank/DDBJ databases">
        <authorList>
            <person name="Evans L.H."/>
            <person name="Alamgir A."/>
            <person name="Owens N."/>
            <person name="Weber N.D."/>
            <person name="Virtaneva K."/>
            <person name="Barbian K."/>
            <person name="Babar A."/>
            <person name="Rosenke K."/>
        </authorList>
    </citation>
    <scope>NUCLEOTIDE SEQUENCE</scope>
    <source>
        <strain evidence="11">86</strain>
    </source>
</reference>
<feature type="transmembrane region" description="Helical" evidence="9">
    <location>
        <begin position="144"/>
        <end position="162"/>
    </location>
</feature>
<protein>
    <submittedName>
        <fullName evidence="11">ABC transporter, permease component</fullName>
    </submittedName>
</protein>
<evidence type="ECO:0000256" key="5">
    <source>
        <dbReference type="ARBA" id="ARBA00022856"/>
    </source>
</evidence>
<keyword evidence="6" id="KW-0653">Protein transport</keyword>
<keyword evidence="4 9" id="KW-0812">Transmembrane</keyword>
<dbReference type="GO" id="GO:0015031">
    <property type="term" value="P:protein transport"/>
    <property type="evidence" value="ECO:0007669"/>
    <property type="project" value="UniProtKB-KW"/>
</dbReference>
<keyword evidence="2 9" id="KW-0813">Transport</keyword>
<keyword evidence="7 9" id="KW-1133">Transmembrane helix</keyword>
<dbReference type="CDD" id="cd06261">
    <property type="entry name" value="TM_PBP2"/>
    <property type="match status" value="1"/>
</dbReference>
<feature type="transmembrane region" description="Helical" evidence="9">
    <location>
        <begin position="84"/>
        <end position="108"/>
    </location>
</feature>
<organism evidence="11">
    <name type="scientific">uncultured Alphaproteobacteria bacterium</name>
    <dbReference type="NCBI Taxonomy" id="91750"/>
    <lineage>
        <taxon>Bacteria</taxon>
        <taxon>Pseudomonadati</taxon>
        <taxon>Pseudomonadota</taxon>
        <taxon>Alphaproteobacteria</taxon>
        <taxon>environmental samples</taxon>
    </lineage>
</organism>
<dbReference type="Pfam" id="PF00528">
    <property type="entry name" value="BPD_transp_1"/>
    <property type="match status" value="1"/>
</dbReference>
<keyword evidence="3" id="KW-1003">Cell membrane</keyword>
<evidence type="ECO:0000256" key="4">
    <source>
        <dbReference type="ARBA" id="ARBA00022692"/>
    </source>
</evidence>
<comment type="subcellular location">
    <subcellularLocation>
        <location evidence="1 9">Cell membrane</location>
        <topology evidence="1 9">Multi-pass membrane protein</topology>
    </subcellularLocation>
</comment>
<evidence type="ECO:0000256" key="8">
    <source>
        <dbReference type="ARBA" id="ARBA00023136"/>
    </source>
</evidence>
<dbReference type="GO" id="GO:0071916">
    <property type="term" value="F:dipeptide transmembrane transporter activity"/>
    <property type="evidence" value="ECO:0007669"/>
    <property type="project" value="TreeGrafter"/>
</dbReference>
<dbReference type="AlphaFoldDB" id="A0A212IWT3"/>
<feature type="transmembrane region" description="Helical" evidence="9">
    <location>
        <begin position="115"/>
        <end position="138"/>
    </location>
</feature>
<feature type="domain" description="ABC transmembrane type-1" evidence="10">
    <location>
        <begin position="80"/>
        <end position="269"/>
    </location>
</feature>
<evidence type="ECO:0000313" key="11">
    <source>
        <dbReference type="EMBL" id="SBV91630.1"/>
    </source>
</evidence>
<evidence type="ECO:0000256" key="3">
    <source>
        <dbReference type="ARBA" id="ARBA00022475"/>
    </source>
</evidence>
<dbReference type="Gene3D" id="1.10.3720.10">
    <property type="entry name" value="MetI-like"/>
    <property type="match status" value="1"/>
</dbReference>
<name>A0A212IWT3_9PROT</name>
<dbReference type="PROSITE" id="PS50928">
    <property type="entry name" value="ABC_TM1"/>
    <property type="match status" value="1"/>
</dbReference>
<evidence type="ECO:0000259" key="10">
    <source>
        <dbReference type="PROSITE" id="PS50928"/>
    </source>
</evidence>
<comment type="similarity">
    <text evidence="9">Belongs to the binding-protein-dependent transport system permease family.</text>
</comment>
<dbReference type="PANTHER" id="PTHR43386">
    <property type="entry name" value="OLIGOPEPTIDE TRANSPORT SYSTEM PERMEASE PROTEIN APPC"/>
    <property type="match status" value="1"/>
</dbReference>
<keyword evidence="5" id="KW-0571">Peptide transport</keyword>
<accession>A0A212IWT3</accession>
<keyword evidence="8 9" id="KW-0472">Membrane</keyword>
<feature type="transmembrane region" description="Helical" evidence="9">
    <location>
        <begin position="200"/>
        <end position="226"/>
    </location>
</feature>
<sequence length="274" mass="29070">MTLTDRFGLRLGGAFGTRGRRLGFACLAAVVAFAWLVPLLHGGDIASQNLMRTLASPTATEPFGTDHLGRSMIVRLPAAVRLSLGLALLSVLTAVIPGVALGILGGWYGGLVDRVLVTVADSVLALPGLLLVLILSAIAPGNFWALYVGISLVLWIEYYRVVRAYTLTIVRSPEIQSSRLLGFGMAYCVRRHILPEVLPVVATMGAFGAAGAIMAISALGFVNIGVRPPTAELGLMMTELFPYFDEAPLIMLQPIGMVFLLVLSLNLIAGSDPK</sequence>
<gene>
    <name evidence="11" type="ORF">KL86APRO_10150</name>
</gene>
<dbReference type="EMBL" id="FLUO01000001">
    <property type="protein sequence ID" value="SBV91630.1"/>
    <property type="molecule type" value="Genomic_DNA"/>
</dbReference>
<evidence type="ECO:0000256" key="6">
    <source>
        <dbReference type="ARBA" id="ARBA00022927"/>
    </source>
</evidence>
<evidence type="ECO:0000256" key="2">
    <source>
        <dbReference type="ARBA" id="ARBA00022448"/>
    </source>
</evidence>
<dbReference type="SUPFAM" id="SSF161098">
    <property type="entry name" value="MetI-like"/>
    <property type="match status" value="1"/>
</dbReference>
<dbReference type="InterPro" id="IPR000515">
    <property type="entry name" value="MetI-like"/>
</dbReference>
<dbReference type="InterPro" id="IPR050366">
    <property type="entry name" value="BP-dependent_transpt_permease"/>
</dbReference>
<dbReference type="InterPro" id="IPR035906">
    <property type="entry name" value="MetI-like_sf"/>
</dbReference>
<evidence type="ECO:0000256" key="9">
    <source>
        <dbReference type="RuleBase" id="RU363032"/>
    </source>
</evidence>
<feature type="transmembrane region" description="Helical" evidence="9">
    <location>
        <begin position="246"/>
        <end position="269"/>
    </location>
</feature>
<dbReference type="PANTHER" id="PTHR43386:SF1">
    <property type="entry name" value="D,D-DIPEPTIDE TRANSPORT SYSTEM PERMEASE PROTEIN DDPC-RELATED"/>
    <property type="match status" value="1"/>
</dbReference>
<dbReference type="GO" id="GO:0005886">
    <property type="term" value="C:plasma membrane"/>
    <property type="evidence" value="ECO:0007669"/>
    <property type="project" value="UniProtKB-SubCell"/>
</dbReference>
<feature type="transmembrane region" description="Helical" evidence="9">
    <location>
        <begin position="21"/>
        <end position="41"/>
    </location>
</feature>